<feature type="transmembrane region" description="Helical" evidence="5">
    <location>
        <begin position="168"/>
        <end position="185"/>
    </location>
</feature>
<organism evidence="7 8">
    <name type="scientific">Neolewinella antarctica</name>
    <dbReference type="NCBI Taxonomy" id="442734"/>
    <lineage>
        <taxon>Bacteria</taxon>
        <taxon>Pseudomonadati</taxon>
        <taxon>Bacteroidota</taxon>
        <taxon>Saprospiria</taxon>
        <taxon>Saprospirales</taxon>
        <taxon>Lewinellaceae</taxon>
        <taxon>Neolewinella</taxon>
    </lineage>
</organism>
<keyword evidence="7" id="KW-0645">Protease</keyword>
<accession>A0ABX0XG19</accession>
<protein>
    <submittedName>
        <fullName evidence="7">Membrane associated rhomboid family serine protease</fullName>
    </submittedName>
</protein>
<dbReference type="InterPro" id="IPR050925">
    <property type="entry name" value="Rhomboid_protease_S54"/>
</dbReference>
<keyword evidence="4 5" id="KW-0472">Membrane</keyword>
<evidence type="ECO:0000313" key="7">
    <source>
        <dbReference type="EMBL" id="NJC28167.1"/>
    </source>
</evidence>
<dbReference type="SUPFAM" id="SSF144091">
    <property type="entry name" value="Rhomboid-like"/>
    <property type="match status" value="1"/>
</dbReference>
<comment type="subcellular location">
    <subcellularLocation>
        <location evidence="1">Membrane</location>
        <topology evidence="1">Multi-pass membrane protein</topology>
    </subcellularLocation>
</comment>
<comment type="caution">
    <text evidence="7">The sequence shown here is derived from an EMBL/GenBank/DDBJ whole genome shotgun (WGS) entry which is preliminary data.</text>
</comment>
<feature type="transmembrane region" description="Helical" evidence="5">
    <location>
        <begin position="57"/>
        <end position="83"/>
    </location>
</feature>
<keyword evidence="8" id="KW-1185">Reference proteome</keyword>
<proteinExistence type="predicted"/>
<name>A0ABX0XG19_9BACT</name>
<dbReference type="PANTHER" id="PTHR43731">
    <property type="entry name" value="RHOMBOID PROTEASE"/>
    <property type="match status" value="1"/>
</dbReference>
<dbReference type="EMBL" id="JAATJH010000009">
    <property type="protein sequence ID" value="NJC28167.1"/>
    <property type="molecule type" value="Genomic_DNA"/>
</dbReference>
<keyword evidence="2 5" id="KW-0812">Transmembrane</keyword>
<evidence type="ECO:0000256" key="4">
    <source>
        <dbReference type="ARBA" id="ARBA00023136"/>
    </source>
</evidence>
<evidence type="ECO:0000256" key="5">
    <source>
        <dbReference type="SAM" id="Phobius"/>
    </source>
</evidence>
<gene>
    <name evidence="7" type="ORF">GGR27_003688</name>
</gene>
<feature type="transmembrane region" description="Helical" evidence="5">
    <location>
        <begin position="90"/>
        <end position="106"/>
    </location>
</feature>
<dbReference type="Pfam" id="PF01694">
    <property type="entry name" value="Rhomboid"/>
    <property type="match status" value="1"/>
</dbReference>
<dbReference type="PANTHER" id="PTHR43731:SF9">
    <property type="entry name" value="SLR1461 PROTEIN"/>
    <property type="match status" value="1"/>
</dbReference>
<dbReference type="GO" id="GO:0006508">
    <property type="term" value="P:proteolysis"/>
    <property type="evidence" value="ECO:0007669"/>
    <property type="project" value="UniProtKB-KW"/>
</dbReference>
<evidence type="ECO:0000256" key="2">
    <source>
        <dbReference type="ARBA" id="ARBA00022692"/>
    </source>
</evidence>
<sequence>MVKTRSLVNIAKWPVLMLAVMWLVFGVDMLLGGQLTYQYGLSSREIAGLPGIVMSPFLHGGIGHILSNSFPFLTLSGLLVFFYPRLWPRVLATLWLGTGALVWTLGRDVTHIGASGVVYALAAFLAFSGIFRRDFRAVIVSLIVLFYYGGMVSGVLPGQEGISWESHLLGLVMGGFSGWLFRGELEAHEVAKREKDAARRKPRNKEHFLAADAFTKTKAERAAEAKQQAIEADRLALDDRETAFWRRMERIKEEDKLRR</sequence>
<reference evidence="7 8" key="1">
    <citation type="submission" date="2020-03" db="EMBL/GenBank/DDBJ databases">
        <title>Genomic Encyclopedia of Type Strains, Phase IV (KMG-IV): sequencing the most valuable type-strain genomes for metagenomic binning, comparative biology and taxonomic classification.</title>
        <authorList>
            <person name="Goeker M."/>
        </authorList>
    </citation>
    <scope>NUCLEOTIDE SEQUENCE [LARGE SCALE GENOMIC DNA]</scope>
    <source>
        <strain evidence="7 8">DSM 105096</strain>
    </source>
</reference>
<evidence type="ECO:0000256" key="1">
    <source>
        <dbReference type="ARBA" id="ARBA00004141"/>
    </source>
</evidence>
<feature type="domain" description="Peptidase S54 rhomboid" evidence="6">
    <location>
        <begin position="52"/>
        <end position="182"/>
    </location>
</feature>
<keyword evidence="7" id="KW-0378">Hydrolase</keyword>
<evidence type="ECO:0000256" key="3">
    <source>
        <dbReference type="ARBA" id="ARBA00022989"/>
    </source>
</evidence>
<dbReference type="InterPro" id="IPR035952">
    <property type="entry name" value="Rhomboid-like_sf"/>
</dbReference>
<dbReference type="GO" id="GO:0008233">
    <property type="term" value="F:peptidase activity"/>
    <property type="evidence" value="ECO:0007669"/>
    <property type="project" value="UniProtKB-KW"/>
</dbReference>
<feature type="transmembrane region" description="Helical" evidence="5">
    <location>
        <begin position="15"/>
        <end position="37"/>
    </location>
</feature>
<evidence type="ECO:0000313" key="8">
    <source>
        <dbReference type="Proteomes" id="UP000770785"/>
    </source>
</evidence>
<feature type="transmembrane region" description="Helical" evidence="5">
    <location>
        <begin position="112"/>
        <end position="131"/>
    </location>
</feature>
<dbReference type="InterPro" id="IPR022764">
    <property type="entry name" value="Peptidase_S54_rhomboid_dom"/>
</dbReference>
<dbReference type="RefSeq" id="WP_168039926.1">
    <property type="nucleotide sequence ID" value="NZ_JAATJH010000009.1"/>
</dbReference>
<dbReference type="Proteomes" id="UP000770785">
    <property type="component" value="Unassembled WGS sequence"/>
</dbReference>
<dbReference type="Gene3D" id="1.20.1540.10">
    <property type="entry name" value="Rhomboid-like"/>
    <property type="match status" value="1"/>
</dbReference>
<evidence type="ECO:0000259" key="6">
    <source>
        <dbReference type="Pfam" id="PF01694"/>
    </source>
</evidence>
<feature type="transmembrane region" description="Helical" evidence="5">
    <location>
        <begin position="138"/>
        <end position="156"/>
    </location>
</feature>
<keyword evidence="3 5" id="KW-1133">Transmembrane helix</keyword>